<feature type="transmembrane region" description="Helical" evidence="4">
    <location>
        <begin position="36"/>
        <end position="56"/>
    </location>
</feature>
<dbReference type="EMBL" id="POTW01000069">
    <property type="protein sequence ID" value="PZF80991.1"/>
    <property type="molecule type" value="Genomic_DNA"/>
</dbReference>
<evidence type="ECO:0000313" key="6">
    <source>
        <dbReference type="EMBL" id="PZF80991.1"/>
    </source>
</evidence>
<evidence type="ECO:0000256" key="1">
    <source>
        <dbReference type="ARBA" id="ARBA00004196"/>
    </source>
</evidence>
<evidence type="ECO:0000256" key="2">
    <source>
        <dbReference type="ARBA" id="ARBA00023054"/>
    </source>
</evidence>
<keyword evidence="2 3" id="KW-0175">Coiled coil</keyword>
<proteinExistence type="predicted"/>
<keyword evidence="4" id="KW-0472">Membrane</keyword>
<evidence type="ECO:0000256" key="3">
    <source>
        <dbReference type="SAM" id="Coils"/>
    </source>
</evidence>
<evidence type="ECO:0000256" key="4">
    <source>
        <dbReference type="SAM" id="Phobius"/>
    </source>
</evidence>
<evidence type="ECO:0000313" key="7">
    <source>
        <dbReference type="Proteomes" id="UP000248764"/>
    </source>
</evidence>
<protein>
    <submittedName>
        <fullName evidence="6">Secretion protein HlyD</fullName>
    </submittedName>
</protein>
<dbReference type="Gene3D" id="2.40.30.170">
    <property type="match status" value="1"/>
</dbReference>
<comment type="subcellular location">
    <subcellularLocation>
        <location evidence="1">Cell envelope</location>
    </subcellularLocation>
</comment>
<accession>A0A2W2B0P7</accession>
<organism evidence="6 7">
    <name type="scientific">Jiangella anatolica</name>
    <dbReference type="NCBI Taxonomy" id="2670374"/>
    <lineage>
        <taxon>Bacteria</taxon>
        <taxon>Bacillati</taxon>
        <taxon>Actinomycetota</taxon>
        <taxon>Actinomycetes</taxon>
        <taxon>Jiangellales</taxon>
        <taxon>Jiangellaceae</taxon>
        <taxon>Jiangella</taxon>
    </lineage>
</organism>
<keyword evidence="7" id="KW-1185">Reference proteome</keyword>
<gene>
    <name evidence="6" type="ORF">C1I92_23055</name>
</gene>
<dbReference type="Gene3D" id="2.40.420.20">
    <property type="match status" value="1"/>
</dbReference>
<feature type="domain" description="Multidrug resistance protein MdtA-like C-terminal permuted SH3" evidence="5">
    <location>
        <begin position="318"/>
        <end position="377"/>
    </location>
</feature>
<dbReference type="InterPro" id="IPR050465">
    <property type="entry name" value="UPF0194_transport"/>
</dbReference>
<dbReference type="GO" id="GO:0030313">
    <property type="term" value="C:cell envelope"/>
    <property type="evidence" value="ECO:0007669"/>
    <property type="project" value="UniProtKB-SubCell"/>
</dbReference>
<dbReference type="PANTHER" id="PTHR32347">
    <property type="entry name" value="EFFLUX SYSTEM COMPONENT YKNX-RELATED"/>
    <property type="match status" value="1"/>
</dbReference>
<reference evidence="6 7" key="1">
    <citation type="submission" date="2018-01" db="EMBL/GenBank/DDBJ databases">
        <title>Draft genome sequence of Jiangella sp. GTF31.</title>
        <authorList>
            <person name="Sahin N."/>
            <person name="Ay H."/>
            <person name="Saygin H."/>
        </authorList>
    </citation>
    <scope>NUCLEOTIDE SEQUENCE [LARGE SCALE GENOMIC DNA]</scope>
    <source>
        <strain evidence="6 7">GTF31</strain>
    </source>
</reference>
<dbReference type="SUPFAM" id="SSF111369">
    <property type="entry name" value="HlyD-like secretion proteins"/>
    <property type="match status" value="1"/>
</dbReference>
<name>A0A2W2B0P7_9ACTN</name>
<dbReference type="Gene3D" id="2.40.50.100">
    <property type="match status" value="1"/>
</dbReference>
<dbReference type="InterPro" id="IPR058627">
    <property type="entry name" value="MdtA-like_C"/>
</dbReference>
<keyword evidence="4" id="KW-0812">Transmembrane</keyword>
<dbReference type="Pfam" id="PF25967">
    <property type="entry name" value="RND-MFP_C"/>
    <property type="match status" value="1"/>
</dbReference>
<feature type="coiled-coil region" evidence="3">
    <location>
        <begin position="125"/>
        <end position="186"/>
    </location>
</feature>
<sequence>MPVHRELPGSFQDGARKSVDGVPVRLLPRSRRARRAIVLLATLVAGVGVAGAAWAVTQDDSPTTASTTTAEASVGTYEETVTSTGTFQPAETAELSFAVSGEVLTVDVAEGDVVTAGQALATVGTETLEAELTAAEATLDAARERLDSDTDAGAGDTQLAADEASVAAAESRVAQAEEALANATLRSTIAGTVASVDLVVGDEVSGSGSSGAAGGADPAASAGSGAHVTVITTDAFVVETSVGSADLGRLQPGLQAELTPSDGGDVVYGTVASIGLVASDSGSGSATFPVEIAVTGEVVGLYAGAGADVSIIVEQRADVLTVPSAAVRTVDGQTMVTLVGDDGSQIETPVEIGASFGVQTEIVSGLEAGDEVVVPRLTGLGGGGGGEDGDRLPQLPDGFEFPGGGVFPGGGGGFGGRG</sequence>
<comment type="caution">
    <text evidence="6">The sequence shown here is derived from an EMBL/GenBank/DDBJ whole genome shotgun (WGS) entry which is preliminary data.</text>
</comment>
<dbReference type="AlphaFoldDB" id="A0A2W2B0P7"/>
<dbReference type="Proteomes" id="UP000248764">
    <property type="component" value="Unassembled WGS sequence"/>
</dbReference>
<keyword evidence="4" id="KW-1133">Transmembrane helix</keyword>
<evidence type="ECO:0000259" key="5">
    <source>
        <dbReference type="Pfam" id="PF25967"/>
    </source>
</evidence>